<evidence type="ECO:0000313" key="18">
    <source>
        <dbReference type="EMBL" id="PQJ08785.1"/>
    </source>
</evidence>
<gene>
    <name evidence="18" type="ORF">CJD36_022285</name>
</gene>
<keyword evidence="7" id="KW-0547">Nucleotide-binding</keyword>
<evidence type="ECO:0000256" key="13">
    <source>
        <dbReference type="ARBA" id="ARBA00023157"/>
    </source>
</evidence>
<feature type="domain" description="ALK/LTK-like glycine-rich" evidence="17">
    <location>
        <begin position="56"/>
        <end position="173"/>
    </location>
</feature>
<evidence type="ECO:0000256" key="7">
    <source>
        <dbReference type="ARBA" id="ARBA00022741"/>
    </source>
</evidence>
<protein>
    <recommendedName>
        <fullName evidence="2">receptor protein-tyrosine kinase</fullName>
        <ecNumber evidence="2">2.7.10.1</ecNumber>
    </recommendedName>
</protein>
<dbReference type="InterPro" id="IPR055163">
    <property type="entry name" value="ALK/LTK-like_GRD"/>
</dbReference>
<dbReference type="AlphaFoldDB" id="A0A2S7SQA5"/>
<evidence type="ECO:0000256" key="15">
    <source>
        <dbReference type="ARBA" id="ARBA00023180"/>
    </source>
</evidence>
<keyword evidence="6 16" id="KW-0732">Signal</keyword>
<name>A0A2S7SQA5_9BACT</name>
<dbReference type="EMBL" id="PPSL01000012">
    <property type="protein sequence ID" value="PQJ08785.1"/>
    <property type="molecule type" value="Genomic_DNA"/>
</dbReference>
<keyword evidence="19" id="KW-1185">Reference proteome</keyword>
<evidence type="ECO:0000256" key="9">
    <source>
        <dbReference type="ARBA" id="ARBA00022840"/>
    </source>
</evidence>
<proteinExistence type="predicted"/>
<keyword evidence="14" id="KW-0675">Receptor</keyword>
<keyword evidence="15" id="KW-0325">Glycoprotein</keyword>
<evidence type="ECO:0000256" key="3">
    <source>
        <dbReference type="ARBA" id="ARBA00022475"/>
    </source>
</evidence>
<evidence type="ECO:0000256" key="14">
    <source>
        <dbReference type="ARBA" id="ARBA00023170"/>
    </source>
</evidence>
<feature type="chain" id="PRO_5015429112" description="receptor protein-tyrosine kinase" evidence="16">
    <location>
        <begin position="30"/>
        <end position="180"/>
    </location>
</feature>
<dbReference type="GO" id="GO:0005886">
    <property type="term" value="C:plasma membrane"/>
    <property type="evidence" value="ECO:0007669"/>
    <property type="project" value="UniProtKB-SubCell"/>
</dbReference>
<organism evidence="18 19">
    <name type="scientific">Flavipsychrobacter stenotrophus</name>
    <dbReference type="NCBI Taxonomy" id="2077091"/>
    <lineage>
        <taxon>Bacteria</taxon>
        <taxon>Pseudomonadati</taxon>
        <taxon>Bacteroidota</taxon>
        <taxon>Chitinophagia</taxon>
        <taxon>Chitinophagales</taxon>
        <taxon>Chitinophagaceae</taxon>
        <taxon>Flavipsychrobacter</taxon>
    </lineage>
</organism>
<keyword evidence="9" id="KW-0067">ATP-binding</keyword>
<keyword evidence="4" id="KW-0808">Transferase</keyword>
<keyword evidence="8" id="KW-0418">Kinase</keyword>
<dbReference type="RefSeq" id="WP_105041425.1">
    <property type="nucleotide sequence ID" value="NZ_PPSL01000012.1"/>
</dbReference>
<sequence>MKTTLIAWSRSLFYMLAIVAAFGIAGANAQVMTNTISATSAVNTYTVAAGVTSVTVDMAGGSGGSFAGGVGGKGGRVQATLAVTPGQVLYICIGGVGANGIVAASAAGGASVGGEGGGVGGGNSGGSGGGAATSIRTSITGGPTSVASLNTRLLVAGGGGGGNYSCSLQKNGGAAVFQVD</sequence>
<evidence type="ECO:0000256" key="1">
    <source>
        <dbReference type="ARBA" id="ARBA00004251"/>
    </source>
</evidence>
<dbReference type="GO" id="GO:0005524">
    <property type="term" value="F:ATP binding"/>
    <property type="evidence" value="ECO:0007669"/>
    <property type="project" value="UniProtKB-KW"/>
</dbReference>
<keyword evidence="10" id="KW-1133">Transmembrane helix</keyword>
<evidence type="ECO:0000256" key="4">
    <source>
        <dbReference type="ARBA" id="ARBA00022679"/>
    </source>
</evidence>
<feature type="signal peptide" evidence="16">
    <location>
        <begin position="1"/>
        <end position="29"/>
    </location>
</feature>
<keyword evidence="13" id="KW-1015">Disulfide bond</keyword>
<accession>A0A2S7SQA5</accession>
<evidence type="ECO:0000313" key="19">
    <source>
        <dbReference type="Proteomes" id="UP000239872"/>
    </source>
</evidence>
<evidence type="ECO:0000256" key="10">
    <source>
        <dbReference type="ARBA" id="ARBA00022989"/>
    </source>
</evidence>
<evidence type="ECO:0000256" key="5">
    <source>
        <dbReference type="ARBA" id="ARBA00022692"/>
    </source>
</evidence>
<keyword evidence="11" id="KW-0472">Membrane</keyword>
<evidence type="ECO:0000259" key="17">
    <source>
        <dbReference type="Pfam" id="PF12810"/>
    </source>
</evidence>
<evidence type="ECO:0000256" key="2">
    <source>
        <dbReference type="ARBA" id="ARBA00011902"/>
    </source>
</evidence>
<evidence type="ECO:0000256" key="6">
    <source>
        <dbReference type="ARBA" id="ARBA00022729"/>
    </source>
</evidence>
<evidence type="ECO:0000256" key="8">
    <source>
        <dbReference type="ARBA" id="ARBA00022777"/>
    </source>
</evidence>
<keyword evidence="3" id="KW-1003">Cell membrane</keyword>
<evidence type="ECO:0000256" key="16">
    <source>
        <dbReference type="SAM" id="SignalP"/>
    </source>
</evidence>
<keyword evidence="5" id="KW-0812">Transmembrane</keyword>
<comment type="subcellular location">
    <subcellularLocation>
        <location evidence="1">Cell membrane</location>
        <topology evidence="1">Single-pass type I membrane protein</topology>
    </subcellularLocation>
</comment>
<evidence type="ECO:0000256" key="11">
    <source>
        <dbReference type="ARBA" id="ARBA00023136"/>
    </source>
</evidence>
<dbReference type="GO" id="GO:0004714">
    <property type="term" value="F:transmembrane receptor protein tyrosine kinase activity"/>
    <property type="evidence" value="ECO:0007669"/>
    <property type="project" value="UniProtKB-EC"/>
</dbReference>
<dbReference type="Proteomes" id="UP000239872">
    <property type="component" value="Unassembled WGS sequence"/>
</dbReference>
<evidence type="ECO:0000256" key="12">
    <source>
        <dbReference type="ARBA" id="ARBA00023137"/>
    </source>
</evidence>
<dbReference type="EC" id="2.7.10.1" evidence="2"/>
<keyword evidence="12" id="KW-0829">Tyrosine-protein kinase</keyword>
<comment type="caution">
    <text evidence="18">The sequence shown here is derived from an EMBL/GenBank/DDBJ whole genome shotgun (WGS) entry which is preliminary data.</text>
</comment>
<dbReference type="OrthoDB" id="946948at2"/>
<reference evidence="18 19" key="1">
    <citation type="submission" date="2018-01" db="EMBL/GenBank/DDBJ databases">
        <title>A novel member of the phylum Bacteroidetes isolated from glacier ice.</title>
        <authorList>
            <person name="Liu Q."/>
            <person name="Xin Y.-H."/>
        </authorList>
    </citation>
    <scope>NUCLEOTIDE SEQUENCE [LARGE SCALE GENOMIC DNA]</scope>
    <source>
        <strain evidence="18 19">RB1R16</strain>
    </source>
</reference>
<dbReference type="Pfam" id="PF12810">
    <property type="entry name" value="ALK_LTK_GRD"/>
    <property type="match status" value="1"/>
</dbReference>